<dbReference type="Pfam" id="PF22890">
    <property type="entry name" value="TPR_EMC2"/>
    <property type="match status" value="1"/>
</dbReference>
<reference evidence="6" key="1">
    <citation type="submission" date="2015-12" db="EMBL/GenBank/DDBJ databases">
        <title>De novo transcriptome assembly of four potential Pierce s Disease insect vectors from Arizona vineyards.</title>
        <authorList>
            <person name="Tassone E.E."/>
        </authorList>
    </citation>
    <scope>NUCLEOTIDE SEQUENCE</scope>
</reference>
<comment type="similarity">
    <text evidence="1 4">Belongs to the EMC2 family.</text>
</comment>
<keyword evidence="4" id="KW-0472">Membrane</keyword>
<name>A0A1B6CSS1_9HEMI</name>
<evidence type="ECO:0000256" key="3">
    <source>
        <dbReference type="ARBA" id="ARBA00022803"/>
    </source>
</evidence>
<dbReference type="InterPro" id="IPR011990">
    <property type="entry name" value="TPR-like_helical_dom_sf"/>
</dbReference>
<feature type="domain" description="EMC2 TPR-like" evidence="5">
    <location>
        <begin position="81"/>
        <end position="190"/>
    </location>
</feature>
<evidence type="ECO:0000259" key="5">
    <source>
        <dbReference type="Pfam" id="PF22890"/>
    </source>
</evidence>
<proteinExistence type="inferred from homology"/>
<comment type="subunit">
    <text evidence="4">Component of the ER membrane protein complex (EMC).</text>
</comment>
<gene>
    <name evidence="6" type="ORF">g.6962</name>
</gene>
<dbReference type="PANTHER" id="PTHR12760">
    <property type="entry name" value="TETRATRICOPEPTIDE REPEAT PROTEIN"/>
    <property type="match status" value="1"/>
</dbReference>
<dbReference type="InterPro" id="IPR039856">
    <property type="entry name" value="EMC2-like"/>
</dbReference>
<keyword evidence="4" id="KW-0256">Endoplasmic reticulum</keyword>
<dbReference type="AlphaFoldDB" id="A0A1B6CSS1"/>
<dbReference type="EMBL" id="GEDC01020796">
    <property type="protein sequence ID" value="JAS16502.1"/>
    <property type="molecule type" value="Transcribed_RNA"/>
</dbReference>
<accession>A0A1B6CSS1</accession>
<organism evidence="6">
    <name type="scientific">Clastoptera arizonana</name>
    <name type="common">Arizona spittle bug</name>
    <dbReference type="NCBI Taxonomy" id="38151"/>
    <lineage>
        <taxon>Eukaryota</taxon>
        <taxon>Metazoa</taxon>
        <taxon>Ecdysozoa</taxon>
        <taxon>Arthropoda</taxon>
        <taxon>Hexapoda</taxon>
        <taxon>Insecta</taxon>
        <taxon>Pterygota</taxon>
        <taxon>Neoptera</taxon>
        <taxon>Paraneoptera</taxon>
        <taxon>Hemiptera</taxon>
        <taxon>Auchenorrhyncha</taxon>
        <taxon>Cercopoidea</taxon>
        <taxon>Clastopteridae</taxon>
        <taxon>Clastoptera</taxon>
    </lineage>
</organism>
<dbReference type="InterPro" id="IPR055217">
    <property type="entry name" value="TPR_EMC2"/>
</dbReference>
<comment type="subcellular location">
    <subcellularLocation>
        <location evidence="4">Endoplasmic reticulum membrane</location>
        <topology evidence="4">Peripheral membrane protein</topology>
        <orientation evidence="4">Cytoplasmic side</orientation>
    </subcellularLocation>
</comment>
<keyword evidence="2" id="KW-0677">Repeat</keyword>
<evidence type="ECO:0000256" key="2">
    <source>
        <dbReference type="ARBA" id="ARBA00022737"/>
    </source>
</evidence>
<sequence length="285" mass="33006">MNWSDVRDLFRNWREENVRKSQDVVDIWETTLQRKVHKLGDEQYLVLEQVFTAALDCNRMDVAEDCLDTLSVQFPNSVRIDRLKALKLEAQERFGEALELLQSIIKKDNTNAAPRKRRVAIFRACGRIPEAIKELSEYLKKFMIDQEAWQELCDLFLIEQDYARAAFCMEELILHNPHSHLIHQRFAEIKYTQGGYENLELAKSHYCLAVKLNPNNMRALYGLFLCASQISMSAKATSQKKKDANKLATWALKQINERYEEKCEQASQLAVLEGLTNSLQITTAS</sequence>
<evidence type="ECO:0000256" key="1">
    <source>
        <dbReference type="ARBA" id="ARBA00010361"/>
    </source>
</evidence>
<evidence type="ECO:0000313" key="6">
    <source>
        <dbReference type="EMBL" id="JAS16502.1"/>
    </source>
</evidence>
<dbReference type="FunFam" id="1.25.40.10:FF:000478">
    <property type="entry name" value="GG16802"/>
    <property type="match status" value="1"/>
</dbReference>
<dbReference type="Gene3D" id="1.25.40.10">
    <property type="entry name" value="Tetratricopeptide repeat domain"/>
    <property type="match status" value="1"/>
</dbReference>
<protein>
    <recommendedName>
        <fullName evidence="4">ER membrane protein complex subunit 2</fullName>
    </recommendedName>
</protein>
<dbReference type="GO" id="GO:0072546">
    <property type="term" value="C:EMC complex"/>
    <property type="evidence" value="ECO:0007669"/>
    <property type="project" value="UniProtKB-UniRule"/>
</dbReference>
<dbReference type="SUPFAM" id="SSF48452">
    <property type="entry name" value="TPR-like"/>
    <property type="match status" value="1"/>
</dbReference>
<evidence type="ECO:0000256" key="4">
    <source>
        <dbReference type="RuleBase" id="RU367091"/>
    </source>
</evidence>
<comment type="function">
    <text evidence="4">Part of the endoplasmic reticulum membrane protein complex (EMC) that enables the energy-independent insertion into endoplasmic reticulum membranes of newly synthesized membrane proteins.</text>
</comment>
<keyword evidence="3" id="KW-0802">TPR repeat</keyword>